<dbReference type="Pfam" id="PF03314">
    <property type="entry name" value="DUF273"/>
    <property type="match status" value="1"/>
</dbReference>
<name>A0A0N4ZHJ2_PARTI</name>
<accession>A0A0N4ZHJ2</accession>
<reference evidence="3" key="1">
    <citation type="submission" date="2017-02" db="UniProtKB">
        <authorList>
            <consortium name="WormBaseParasite"/>
        </authorList>
    </citation>
    <scope>IDENTIFICATION</scope>
</reference>
<dbReference type="WBParaSite" id="PTRK_0000739000.2">
    <property type="protein sequence ID" value="PTRK_0000739000.2"/>
    <property type="gene ID" value="PTRK_0000739000"/>
</dbReference>
<dbReference type="Proteomes" id="UP000038045">
    <property type="component" value="Unplaced"/>
</dbReference>
<sequence length="395" mass="47336">MNNIKLFYFLILFLVNILSVTYSKRKPLNNIQLDPSNLSSFIGEQFTAKRKSKLNNKIHIVTITTNDNISNYNFAINTVQCYARQYNYNYKLLSANNENKYTKNCRQSDFMYQRHCILANYMVSNSNTSDIILFLDADMAVINPNQLLEDYIQKGNEEIIFYERMYNHEIMAGSYFIKNNAYGLKFLKNWINYDSQKPKSFDGSDNASLHNVLIDMFITNNVTKEYENCKKIWKNSKRFNDIRIYVACLRVILNSNSEKIIDSKNLNSWDNENYSYDKGRIKVIKKLGRRKWARDIWLDYSNWSPQDFFLHDIKIRNLDTSNFRSWNSPWKNMNFDLKKCDTEKYYENWTYNPGLLKKRKYMKSQLRDYVFRVDNKFLEDVKEGKKLIMQYKKVN</sequence>
<keyword evidence="1" id="KW-0732">Signal</keyword>
<proteinExistence type="predicted"/>
<feature type="signal peptide" evidence="1">
    <location>
        <begin position="1"/>
        <end position="23"/>
    </location>
</feature>
<dbReference type="PANTHER" id="PTHR31562">
    <property type="entry name" value="PROTEIN CBG18972"/>
    <property type="match status" value="1"/>
</dbReference>
<dbReference type="STRING" id="131310.A0A0N4ZHJ2"/>
<dbReference type="InterPro" id="IPR029044">
    <property type="entry name" value="Nucleotide-diphossugar_trans"/>
</dbReference>
<keyword evidence="2" id="KW-1185">Reference proteome</keyword>
<dbReference type="AlphaFoldDB" id="A0A0N4ZHJ2"/>
<evidence type="ECO:0000256" key="1">
    <source>
        <dbReference type="SAM" id="SignalP"/>
    </source>
</evidence>
<organism evidence="2 3">
    <name type="scientific">Parastrongyloides trichosuri</name>
    <name type="common">Possum-specific nematode worm</name>
    <dbReference type="NCBI Taxonomy" id="131310"/>
    <lineage>
        <taxon>Eukaryota</taxon>
        <taxon>Metazoa</taxon>
        <taxon>Ecdysozoa</taxon>
        <taxon>Nematoda</taxon>
        <taxon>Chromadorea</taxon>
        <taxon>Rhabditida</taxon>
        <taxon>Tylenchina</taxon>
        <taxon>Panagrolaimomorpha</taxon>
        <taxon>Strongyloidoidea</taxon>
        <taxon>Strongyloididae</taxon>
        <taxon>Parastrongyloides</taxon>
    </lineage>
</organism>
<evidence type="ECO:0000313" key="2">
    <source>
        <dbReference type="Proteomes" id="UP000038045"/>
    </source>
</evidence>
<dbReference type="InterPro" id="IPR004988">
    <property type="entry name" value="DUF273"/>
</dbReference>
<evidence type="ECO:0000313" key="3">
    <source>
        <dbReference type="WBParaSite" id="PTRK_0000739000.2"/>
    </source>
</evidence>
<dbReference type="Gene3D" id="3.90.550.10">
    <property type="entry name" value="Spore Coat Polysaccharide Biosynthesis Protein SpsA, Chain A"/>
    <property type="match status" value="1"/>
</dbReference>
<protein>
    <submittedName>
        <fullName evidence="3">Nucleotid_trans domain-containing protein</fullName>
    </submittedName>
</protein>
<dbReference type="PANTHER" id="PTHR31562:SF4">
    <property type="entry name" value="DUF268 DOMAIN-CONTAINING PROTEIN-RELATED"/>
    <property type="match status" value="1"/>
</dbReference>
<feature type="chain" id="PRO_5005891709" evidence="1">
    <location>
        <begin position="24"/>
        <end position="395"/>
    </location>
</feature>